<dbReference type="GO" id="GO:0046872">
    <property type="term" value="F:metal ion binding"/>
    <property type="evidence" value="ECO:0007669"/>
    <property type="project" value="UniProtKB-KW"/>
</dbReference>
<dbReference type="GO" id="GO:0002949">
    <property type="term" value="P:tRNA threonylcarbamoyladenosine modification"/>
    <property type="evidence" value="ECO:0007669"/>
    <property type="project" value="InterPro"/>
</dbReference>
<dbReference type="Proteomes" id="UP000231192">
    <property type="component" value="Unassembled WGS sequence"/>
</dbReference>
<proteinExistence type="inferred from homology"/>
<comment type="caution">
    <text evidence="11">The sequence shown here is derived from an EMBL/GenBank/DDBJ whole genome shotgun (WGS) entry which is preliminary data.</text>
</comment>
<dbReference type="InterPro" id="IPR027417">
    <property type="entry name" value="P-loop_NTPase"/>
</dbReference>
<keyword evidence="7" id="KW-0547">Nucleotide-binding</keyword>
<comment type="subcellular location">
    <subcellularLocation>
        <location evidence="1">Cytoplasm</location>
    </subcellularLocation>
</comment>
<organism evidence="11 12">
    <name type="scientific">Candidatus Kaiserbacteria bacterium CG10_big_fil_rev_8_21_14_0_10_51_14</name>
    <dbReference type="NCBI Taxonomy" id="1974610"/>
    <lineage>
        <taxon>Bacteria</taxon>
        <taxon>Candidatus Kaiseribacteriota</taxon>
    </lineage>
</organism>
<dbReference type="GO" id="GO:0005737">
    <property type="term" value="C:cytoplasm"/>
    <property type="evidence" value="ECO:0007669"/>
    <property type="project" value="UniProtKB-SubCell"/>
</dbReference>
<evidence type="ECO:0000256" key="2">
    <source>
        <dbReference type="ARBA" id="ARBA00007599"/>
    </source>
</evidence>
<dbReference type="PANTHER" id="PTHR33540:SF2">
    <property type="entry name" value="TRNA THREONYLCARBAMOYLADENOSINE BIOSYNTHESIS PROTEIN TSAE"/>
    <property type="match status" value="1"/>
</dbReference>
<reference evidence="12" key="1">
    <citation type="submission" date="2017-09" db="EMBL/GenBank/DDBJ databases">
        <title>Depth-based differentiation of microbial function through sediment-hosted aquifers and enrichment of novel symbionts in the deep terrestrial subsurface.</title>
        <authorList>
            <person name="Probst A.J."/>
            <person name="Ladd B."/>
            <person name="Jarett J.K."/>
            <person name="Geller-Mcgrath D.E."/>
            <person name="Sieber C.M.K."/>
            <person name="Emerson J.B."/>
            <person name="Anantharaman K."/>
            <person name="Thomas B.C."/>
            <person name="Malmstrom R."/>
            <person name="Stieglmeier M."/>
            <person name="Klingl A."/>
            <person name="Woyke T."/>
            <person name="Ryan C.M."/>
            <person name="Banfield J.F."/>
        </authorList>
    </citation>
    <scope>NUCLEOTIDE SEQUENCE [LARGE SCALE GENOMIC DNA]</scope>
</reference>
<evidence type="ECO:0000256" key="3">
    <source>
        <dbReference type="ARBA" id="ARBA00019010"/>
    </source>
</evidence>
<keyword evidence="6" id="KW-0479">Metal-binding</keyword>
<dbReference type="Pfam" id="PF02367">
    <property type="entry name" value="TsaE"/>
    <property type="match status" value="1"/>
</dbReference>
<accession>A0A2H0UCL4</accession>
<evidence type="ECO:0000313" key="11">
    <source>
        <dbReference type="EMBL" id="PIR84163.1"/>
    </source>
</evidence>
<evidence type="ECO:0000256" key="9">
    <source>
        <dbReference type="ARBA" id="ARBA00022842"/>
    </source>
</evidence>
<dbReference type="SUPFAM" id="SSF52540">
    <property type="entry name" value="P-loop containing nucleoside triphosphate hydrolases"/>
    <property type="match status" value="1"/>
</dbReference>
<evidence type="ECO:0000256" key="4">
    <source>
        <dbReference type="ARBA" id="ARBA00022490"/>
    </source>
</evidence>
<evidence type="ECO:0000256" key="1">
    <source>
        <dbReference type="ARBA" id="ARBA00004496"/>
    </source>
</evidence>
<evidence type="ECO:0000313" key="12">
    <source>
        <dbReference type="Proteomes" id="UP000231192"/>
    </source>
</evidence>
<keyword evidence="11" id="KW-0808">Transferase</keyword>
<protein>
    <recommendedName>
        <fullName evidence="3">tRNA threonylcarbamoyladenosine biosynthesis protein TsaE</fullName>
    </recommendedName>
    <alternativeName>
        <fullName evidence="10">t(6)A37 threonylcarbamoyladenosine biosynthesis protein TsaE</fullName>
    </alternativeName>
</protein>
<evidence type="ECO:0000256" key="7">
    <source>
        <dbReference type="ARBA" id="ARBA00022741"/>
    </source>
</evidence>
<comment type="similarity">
    <text evidence="2">Belongs to the TsaE family.</text>
</comment>
<dbReference type="GO" id="GO:0005524">
    <property type="term" value="F:ATP binding"/>
    <property type="evidence" value="ECO:0007669"/>
    <property type="project" value="UniProtKB-KW"/>
</dbReference>
<name>A0A2H0UCL4_9BACT</name>
<sequence>MESHSGEELQKIAAEYALQLVPKASGATLVTLRGELGAGKTTFVQGVAKALDVGEVVTSPTFVLEKIYKLEGKKFTHLVHIDAYRLKGAHELEHLGWEELLKDSGNLIVLEWPERVAEAIPEGAIRITFDIAGDGRIITIDGESKNTN</sequence>
<dbReference type="EMBL" id="PFBK01000002">
    <property type="protein sequence ID" value="PIR84163.1"/>
    <property type="molecule type" value="Genomic_DNA"/>
</dbReference>
<dbReference type="Gene3D" id="3.40.50.300">
    <property type="entry name" value="P-loop containing nucleotide triphosphate hydrolases"/>
    <property type="match status" value="1"/>
</dbReference>
<evidence type="ECO:0000256" key="6">
    <source>
        <dbReference type="ARBA" id="ARBA00022723"/>
    </source>
</evidence>
<dbReference type="AlphaFoldDB" id="A0A2H0UCL4"/>
<dbReference type="InterPro" id="IPR003442">
    <property type="entry name" value="T6A_TsaE"/>
</dbReference>
<evidence type="ECO:0000256" key="8">
    <source>
        <dbReference type="ARBA" id="ARBA00022840"/>
    </source>
</evidence>
<dbReference type="PANTHER" id="PTHR33540">
    <property type="entry name" value="TRNA THREONYLCARBAMOYLADENOSINE BIOSYNTHESIS PROTEIN TSAE"/>
    <property type="match status" value="1"/>
</dbReference>
<evidence type="ECO:0000256" key="10">
    <source>
        <dbReference type="ARBA" id="ARBA00032441"/>
    </source>
</evidence>
<keyword evidence="8" id="KW-0067">ATP-binding</keyword>
<keyword evidence="4" id="KW-0963">Cytoplasm</keyword>
<dbReference type="GO" id="GO:0016740">
    <property type="term" value="F:transferase activity"/>
    <property type="evidence" value="ECO:0007669"/>
    <property type="project" value="UniProtKB-KW"/>
</dbReference>
<dbReference type="NCBIfam" id="TIGR00150">
    <property type="entry name" value="T6A_YjeE"/>
    <property type="match status" value="1"/>
</dbReference>
<keyword evidence="9" id="KW-0460">Magnesium</keyword>
<keyword evidence="5" id="KW-0819">tRNA processing</keyword>
<evidence type="ECO:0000256" key="5">
    <source>
        <dbReference type="ARBA" id="ARBA00022694"/>
    </source>
</evidence>
<gene>
    <name evidence="11" type="ORF">COU18_00195</name>
</gene>